<name>A0AAJ5WBW6_9SPHI</name>
<comment type="subcellular location">
    <subcellularLocation>
        <location evidence="1">Cell outer membrane</location>
    </subcellularLocation>
</comment>
<evidence type="ECO:0000256" key="3">
    <source>
        <dbReference type="ARBA" id="ARBA00022448"/>
    </source>
</evidence>
<dbReference type="InterPro" id="IPR003423">
    <property type="entry name" value="OMP_efflux"/>
</dbReference>
<dbReference type="PANTHER" id="PTHR30026">
    <property type="entry name" value="OUTER MEMBRANE PROTEIN TOLC"/>
    <property type="match status" value="1"/>
</dbReference>
<protein>
    <submittedName>
        <fullName evidence="9">TolC family protein</fullName>
    </submittedName>
</protein>
<dbReference type="AlphaFoldDB" id="A0AAJ5WBW6"/>
<dbReference type="SUPFAM" id="SSF56954">
    <property type="entry name" value="Outer membrane efflux proteins (OEP)"/>
    <property type="match status" value="1"/>
</dbReference>
<evidence type="ECO:0000313" key="10">
    <source>
        <dbReference type="Proteomes" id="UP001214530"/>
    </source>
</evidence>
<gene>
    <name evidence="9" type="ORF">P0Y49_09850</name>
</gene>
<dbReference type="Gene3D" id="1.20.1600.10">
    <property type="entry name" value="Outer membrane efflux proteins (OEP)"/>
    <property type="match status" value="1"/>
</dbReference>
<keyword evidence="4" id="KW-1134">Transmembrane beta strand</keyword>
<dbReference type="GO" id="GO:1990281">
    <property type="term" value="C:efflux pump complex"/>
    <property type="evidence" value="ECO:0007669"/>
    <property type="project" value="TreeGrafter"/>
</dbReference>
<organism evidence="9 10">
    <name type="scientific">Candidatus Pedobacter colombiensis</name>
    <dbReference type="NCBI Taxonomy" id="3121371"/>
    <lineage>
        <taxon>Bacteria</taxon>
        <taxon>Pseudomonadati</taxon>
        <taxon>Bacteroidota</taxon>
        <taxon>Sphingobacteriia</taxon>
        <taxon>Sphingobacteriales</taxon>
        <taxon>Sphingobacteriaceae</taxon>
        <taxon>Pedobacter</taxon>
    </lineage>
</organism>
<evidence type="ECO:0000256" key="2">
    <source>
        <dbReference type="ARBA" id="ARBA00007613"/>
    </source>
</evidence>
<evidence type="ECO:0000256" key="5">
    <source>
        <dbReference type="ARBA" id="ARBA00022692"/>
    </source>
</evidence>
<proteinExistence type="inferred from homology"/>
<sequence>MRIKLRVSLFLFCLLQLTFGYAQNLLVGTPDDHSPSFTLQQCIDYGLKHQPQVQQALIGQTIARINNAINLADWWPKVNATGNFTHYFKLPTSLVNTAPTGPPLIVPEQTGVYNTLIPGAGVTQNIFTPQLLYASSTTKLYVEQARQVTDSAKIQLVSALSKSFYTLLLTLEQVNILKEDTLRLGRSYTDAYHQYVGGIVDETDYQQANISLNNSKAQLKQANENIIPQYALLKQLMGYKPEDQFHIVSDTVTMLKSIEIDTTKQLKYEKRIEYKQLQTAKALQQKLTNYYKWYYLPSISGFYNYNYVYENNSFSQLFSTAYPNSYFGFSLNIPVFTGFFRVNNLRKSKLQEKLLDWNETSLKSSIYVQYTTAMANYKGNLYNLKVLKQNVAMARRVYFVVDLQYKQGIVPYLNMITAESNLITSEINYLNALFQLLSSKIDIETAMGDISY</sequence>
<keyword evidence="5" id="KW-0812">Transmembrane</keyword>
<keyword evidence="6" id="KW-0472">Membrane</keyword>
<evidence type="ECO:0000313" key="9">
    <source>
        <dbReference type="EMBL" id="WEK21440.1"/>
    </source>
</evidence>
<dbReference type="EMBL" id="CP119313">
    <property type="protein sequence ID" value="WEK21440.1"/>
    <property type="molecule type" value="Genomic_DNA"/>
</dbReference>
<evidence type="ECO:0000256" key="6">
    <source>
        <dbReference type="ARBA" id="ARBA00023136"/>
    </source>
</evidence>
<evidence type="ECO:0000256" key="4">
    <source>
        <dbReference type="ARBA" id="ARBA00022452"/>
    </source>
</evidence>
<dbReference type="GO" id="GO:0015288">
    <property type="term" value="F:porin activity"/>
    <property type="evidence" value="ECO:0007669"/>
    <property type="project" value="TreeGrafter"/>
</dbReference>
<dbReference type="PANTHER" id="PTHR30026:SF20">
    <property type="entry name" value="OUTER MEMBRANE PROTEIN TOLC"/>
    <property type="match status" value="1"/>
</dbReference>
<accession>A0AAJ5WBW6</accession>
<evidence type="ECO:0000256" key="8">
    <source>
        <dbReference type="SAM" id="SignalP"/>
    </source>
</evidence>
<comment type="similarity">
    <text evidence="2">Belongs to the outer membrane factor (OMF) (TC 1.B.17) family.</text>
</comment>
<keyword evidence="8" id="KW-0732">Signal</keyword>
<evidence type="ECO:0000256" key="7">
    <source>
        <dbReference type="ARBA" id="ARBA00023237"/>
    </source>
</evidence>
<feature type="signal peptide" evidence="8">
    <location>
        <begin position="1"/>
        <end position="22"/>
    </location>
</feature>
<dbReference type="Pfam" id="PF02321">
    <property type="entry name" value="OEP"/>
    <property type="match status" value="2"/>
</dbReference>
<dbReference type="Proteomes" id="UP001214530">
    <property type="component" value="Chromosome"/>
</dbReference>
<dbReference type="GO" id="GO:0009279">
    <property type="term" value="C:cell outer membrane"/>
    <property type="evidence" value="ECO:0007669"/>
    <property type="project" value="UniProtKB-SubCell"/>
</dbReference>
<evidence type="ECO:0000256" key="1">
    <source>
        <dbReference type="ARBA" id="ARBA00004442"/>
    </source>
</evidence>
<feature type="chain" id="PRO_5042559617" evidence="8">
    <location>
        <begin position="23"/>
        <end position="452"/>
    </location>
</feature>
<dbReference type="GO" id="GO:0015562">
    <property type="term" value="F:efflux transmembrane transporter activity"/>
    <property type="evidence" value="ECO:0007669"/>
    <property type="project" value="InterPro"/>
</dbReference>
<keyword evidence="7" id="KW-0998">Cell outer membrane</keyword>
<keyword evidence="3" id="KW-0813">Transport</keyword>
<dbReference type="InterPro" id="IPR051906">
    <property type="entry name" value="TolC-like"/>
</dbReference>
<reference evidence="9" key="1">
    <citation type="submission" date="2023-03" db="EMBL/GenBank/DDBJ databases">
        <title>Andean soil-derived lignocellulolytic bacterial consortium as a source of novel taxa and putative plastic-active enzymes.</title>
        <authorList>
            <person name="Diaz-Garcia L."/>
            <person name="Chuvochina M."/>
            <person name="Feuerriegel G."/>
            <person name="Bunk B."/>
            <person name="Sproer C."/>
            <person name="Streit W.R."/>
            <person name="Rodriguez L.M."/>
            <person name="Overmann J."/>
            <person name="Jimenez D.J."/>
        </authorList>
    </citation>
    <scope>NUCLEOTIDE SEQUENCE</scope>
    <source>
        <strain evidence="9">MAG 3858</strain>
    </source>
</reference>